<evidence type="ECO:0000256" key="1">
    <source>
        <dbReference type="SAM" id="Coils"/>
    </source>
</evidence>
<reference evidence="2 3" key="1">
    <citation type="submission" date="2011-08" db="EMBL/GenBank/DDBJ databases">
        <authorList>
            <person name="Liu Z.J."/>
            <person name="Shi F.L."/>
            <person name="Lu J.Q."/>
            <person name="Li M."/>
            <person name="Wang Z.L."/>
        </authorList>
    </citation>
    <scope>NUCLEOTIDE SEQUENCE [LARGE SCALE GENOMIC DNA]</scope>
    <source>
        <strain evidence="2 3">USNM 41457</strain>
    </source>
</reference>
<sequence length="155" mass="18047">MKEISISGISPEDLNITQEEIGDLTHKCDNLEFALHERIAKLYAMQSIKDNTIIDKKEIEKEEILIENKLKNLEKQKETLEKEIFEVSKLCFQKKQKSAALKDEAEMISLENETLENEIEDLKKQLDLLVNENKKIINVCEFIKESSSNIEKYES</sequence>
<dbReference type="InParanoid" id="J8ZVB7"/>
<proteinExistence type="predicted"/>
<evidence type="ECO:0000313" key="2">
    <source>
        <dbReference type="EMBL" id="EJW03573.1"/>
    </source>
</evidence>
<organism evidence="2 3">
    <name type="scientific">Edhazardia aedis (strain USNM 41457)</name>
    <name type="common">Microsporidian parasite</name>
    <dbReference type="NCBI Taxonomy" id="1003232"/>
    <lineage>
        <taxon>Eukaryota</taxon>
        <taxon>Fungi</taxon>
        <taxon>Fungi incertae sedis</taxon>
        <taxon>Microsporidia</taxon>
        <taxon>Edhazardia</taxon>
    </lineage>
</organism>
<accession>J8ZVB7</accession>
<dbReference type="EMBL" id="AFBI03000034">
    <property type="protein sequence ID" value="EJW03573.1"/>
    <property type="molecule type" value="Genomic_DNA"/>
</dbReference>
<dbReference type="HOGENOM" id="CLU_1835140_0_0_1"/>
<evidence type="ECO:0000313" key="3">
    <source>
        <dbReference type="Proteomes" id="UP000003163"/>
    </source>
</evidence>
<dbReference type="VEuPathDB" id="MicrosporidiaDB:EDEG_02104"/>
<keyword evidence="3" id="KW-1185">Reference proteome</keyword>
<name>J8ZVB7_EDHAE</name>
<comment type="caution">
    <text evidence="2">The sequence shown here is derived from an EMBL/GenBank/DDBJ whole genome shotgun (WGS) entry which is preliminary data.</text>
</comment>
<dbReference type="AlphaFoldDB" id="J8ZVB7"/>
<feature type="coiled-coil region" evidence="1">
    <location>
        <begin position="56"/>
        <end position="139"/>
    </location>
</feature>
<gene>
    <name evidence="2" type="ORF">EDEG_02104</name>
</gene>
<feature type="non-terminal residue" evidence="2">
    <location>
        <position position="155"/>
    </location>
</feature>
<keyword evidence="1" id="KW-0175">Coiled coil</keyword>
<reference evidence="3" key="2">
    <citation type="submission" date="2015-07" db="EMBL/GenBank/DDBJ databases">
        <title>Contrasting host-pathogen interactions and genome evolution in two generalist and specialist microsporidian pathogens of mosquitoes.</title>
        <authorList>
            <consortium name="The Broad Institute Genomics Platform"/>
            <consortium name="The Broad Institute Genome Sequencing Center for Infectious Disease"/>
            <person name="Cuomo C.A."/>
            <person name="Sanscrainte N.D."/>
            <person name="Goldberg J.M."/>
            <person name="Heiman D."/>
            <person name="Young S."/>
            <person name="Zeng Q."/>
            <person name="Becnel J.J."/>
            <person name="Birren B.W."/>
        </authorList>
    </citation>
    <scope>NUCLEOTIDE SEQUENCE [LARGE SCALE GENOMIC DNA]</scope>
    <source>
        <strain evidence="3">USNM 41457</strain>
    </source>
</reference>
<dbReference type="Proteomes" id="UP000003163">
    <property type="component" value="Unassembled WGS sequence"/>
</dbReference>
<protein>
    <submittedName>
        <fullName evidence="2">Uncharacterized protein</fullName>
    </submittedName>
</protein>